<evidence type="ECO:0000313" key="2">
    <source>
        <dbReference type="Proteomes" id="UP000476176"/>
    </source>
</evidence>
<dbReference type="PANTHER" id="PTHR48142">
    <property type="entry name" value="PIGMENTOSA GTPASE REGULATOR-LIKE PROTEIN, PUTATIVE-RELATED"/>
    <property type="match status" value="1"/>
</dbReference>
<accession>A0A6G0PJS8</accession>
<dbReference type="Proteomes" id="UP000476176">
    <property type="component" value="Unassembled WGS sequence"/>
</dbReference>
<proteinExistence type="predicted"/>
<dbReference type="PANTHER" id="PTHR48142:SF1">
    <property type="entry name" value="MULE TRANSPOSASE DOMAIN-CONTAINING PROTEIN"/>
    <property type="match status" value="1"/>
</dbReference>
<comment type="caution">
    <text evidence="1">The sequence shown here is derived from an EMBL/GenBank/DDBJ whole genome shotgun (WGS) entry which is preliminary data.</text>
</comment>
<organism evidence="1 2">
    <name type="scientific">Phytophthora fragariae</name>
    <dbReference type="NCBI Taxonomy" id="53985"/>
    <lineage>
        <taxon>Eukaryota</taxon>
        <taxon>Sar</taxon>
        <taxon>Stramenopiles</taxon>
        <taxon>Oomycota</taxon>
        <taxon>Peronosporomycetes</taxon>
        <taxon>Peronosporales</taxon>
        <taxon>Peronosporaceae</taxon>
        <taxon>Phytophthora</taxon>
    </lineage>
</organism>
<dbReference type="EMBL" id="QXGC01000135">
    <property type="protein sequence ID" value="KAE9248043.1"/>
    <property type="molecule type" value="Genomic_DNA"/>
</dbReference>
<sequence length="231" mass="26464">MPPRIDWRETAEAAEADVQLAALKSYVINKSDTMVYTVCGSAEPHNMRYRLVECGSDTCYEASDMKCAWRGKLLTCLQTHLISIYEFGEHTTDAAAPKRIKLTETQKAFCREMSENHLRPMRIRHALSRKFTTPLDALPSLKAVQNFVTHYARTYLENHDRVDELRKWIHARNYTGTEEITQPFTFGWELDGVGKPVVGNGSGERPFIIGIHVKIIYIASIYHIFIQNDKV</sequence>
<reference evidence="1 2" key="1">
    <citation type="submission" date="2018-09" db="EMBL/GenBank/DDBJ databases">
        <title>Genomic investigation of the strawberry pathogen Phytophthora fragariae indicates pathogenicity is determined by transcriptional variation in three key races.</title>
        <authorList>
            <person name="Adams T.M."/>
            <person name="Armitage A.D."/>
            <person name="Sobczyk M.K."/>
            <person name="Bates H.J."/>
            <person name="Dunwell J.M."/>
            <person name="Nellist C.F."/>
            <person name="Harrison R.J."/>
        </authorList>
    </citation>
    <scope>NUCLEOTIDE SEQUENCE [LARGE SCALE GENOMIC DNA]</scope>
    <source>
        <strain evidence="1 2">BC-23</strain>
    </source>
</reference>
<evidence type="ECO:0000313" key="1">
    <source>
        <dbReference type="EMBL" id="KAE9248043.1"/>
    </source>
</evidence>
<name>A0A6G0PJS8_9STRA</name>
<protein>
    <submittedName>
        <fullName evidence="1">Uncharacterized protein</fullName>
    </submittedName>
</protein>
<gene>
    <name evidence="1" type="ORF">PF004_g4031</name>
</gene>
<dbReference type="AlphaFoldDB" id="A0A6G0PJS8"/>